<feature type="non-terminal residue" evidence="11">
    <location>
        <position position="1"/>
    </location>
</feature>
<keyword evidence="7 8" id="KW-0472">Membrane</keyword>
<dbReference type="SMART" id="SM00665">
    <property type="entry name" value="B561"/>
    <property type="match status" value="1"/>
</dbReference>
<feature type="domain" description="Cytochrome b561" evidence="10">
    <location>
        <begin position="142"/>
        <end position="350"/>
    </location>
</feature>
<evidence type="ECO:0000256" key="5">
    <source>
        <dbReference type="ARBA" id="ARBA00022982"/>
    </source>
</evidence>
<dbReference type="Gene3D" id="1.20.120.1770">
    <property type="match status" value="1"/>
</dbReference>
<feature type="transmembrane region" description="Helical" evidence="8">
    <location>
        <begin position="327"/>
        <end position="348"/>
    </location>
</feature>
<dbReference type="Pfam" id="PF03351">
    <property type="entry name" value="DOMON"/>
    <property type="match status" value="1"/>
</dbReference>
<evidence type="ECO:0000256" key="1">
    <source>
        <dbReference type="ARBA" id="ARBA00004370"/>
    </source>
</evidence>
<evidence type="ECO:0000256" key="4">
    <source>
        <dbReference type="ARBA" id="ARBA00022729"/>
    </source>
</evidence>
<keyword evidence="12" id="KW-1185">Reference proteome</keyword>
<accession>A0ABD0M8P6</accession>
<feature type="transmembrane region" description="Helical" evidence="8">
    <location>
        <begin position="181"/>
        <end position="201"/>
    </location>
</feature>
<keyword evidence="2" id="KW-0813">Transport</keyword>
<dbReference type="Proteomes" id="UP001519460">
    <property type="component" value="Unassembled WGS sequence"/>
</dbReference>
<evidence type="ECO:0000256" key="3">
    <source>
        <dbReference type="ARBA" id="ARBA00022692"/>
    </source>
</evidence>
<dbReference type="CDD" id="cd08760">
    <property type="entry name" value="Cyt_b561_FRRS1_like"/>
    <property type="match status" value="1"/>
</dbReference>
<dbReference type="PANTHER" id="PTHR23130">
    <property type="entry name" value="CYTOCHROME B561 AND DOMON DOMAIN-CONTAINING PROTEIN"/>
    <property type="match status" value="1"/>
</dbReference>
<protein>
    <recommendedName>
        <fullName evidence="13">Ferric-chelate reductase 1</fullName>
    </recommendedName>
</protein>
<dbReference type="GO" id="GO:0016020">
    <property type="term" value="C:membrane"/>
    <property type="evidence" value="ECO:0007669"/>
    <property type="project" value="UniProtKB-SubCell"/>
</dbReference>
<dbReference type="InterPro" id="IPR006593">
    <property type="entry name" value="Cyt_b561/ferric_Rdtase_TM"/>
</dbReference>
<dbReference type="AlphaFoldDB" id="A0ABD0M8P6"/>
<dbReference type="PROSITE" id="PS50836">
    <property type="entry name" value="DOMON"/>
    <property type="match status" value="1"/>
</dbReference>
<keyword evidence="3 8" id="KW-0812">Transmembrane</keyword>
<name>A0ABD0M8P6_9CAEN</name>
<keyword evidence="4" id="KW-0732">Signal</keyword>
<gene>
    <name evidence="11" type="ORF">BaRGS_00000336</name>
</gene>
<feature type="transmembrane region" description="Helical" evidence="8">
    <location>
        <begin position="264"/>
        <end position="288"/>
    </location>
</feature>
<organism evidence="11 12">
    <name type="scientific">Batillaria attramentaria</name>
    <dbReference type="NCBI Taxonomy" id="370345"/>
    <lineage>
        <taxon>Eukaryota</taxon>
        <taxon>Metazoa</taxon>
        <taxon>Spiralia</taxon>
        <taxon>Lophotrochozoa</taxon>
        <taxon>Mollusca</taxon>
        <taxon>Gastropoda</taxon>
        <taxon>Caenogastropoda</taxon>
        <taxon>Sorbeoconcha</taxon>
        <taxon>Cerithioidea</taxon>
        <taxon>Batillariidae</taxon>
        <taxon>Batillaria</taxon>
    </lineage>
</organism>
<comment type="caution">
    <text evidence="11">The sequence shown here is derived from an EMBL/GenBank/DDBJ whole genome shotgun (WGS) entry which is preliminary data.</text>
</comment>
<dbReference type="EMBL" id="JACVVK020000002">
    <property type="protein sequence ID" value="KAK7508097.1"/>
    <property type="molecule type" value="Genomic_DNA"/>
</dbReference>
<sequence length="350" mass="38768">SVLLKSSECDNTLGCISNHDLTMMMTWQPDVDRVHFQLTAYIGPGDLYVAMGLSHDEMMGSDSVSECVHSGGTVSVHASYNTGRSNDRYTDDGLFNKTGRFENGTIMCSFTRMTSANTDGKSHSLRLPWHVLLVWGQVTPGTDMKLQHQYVSASPAKVDLQAIGSYETEECSLTPVKMHGSVMMVAWVMLTSVGIIIARYFKGLLPESSLLGQKIWFQIHRTSMVLVVLLTVAGFVVIFVELGGYRQPILALFRPHPGTPRRPIFNWVHRTVGTGCHVVAVVTLFFGLKLKKAAASHQMLYVLGGFLVWHVVLEVVFFLQVSGLQEVLLMMHCAVAMAATILLIALFWTR</sequence>
<feature type="domain" description="DOMON" evidence="9">
    <location>
        <begin position="21"/>
        <end position="138"/>
    </location>
</feature>
<evidence type="ECO:0000256" key="7">
    <source>
        <dbReference type="ARBA" id="ARBA00023136"/>
    </source>
</evidence>
<feature type="transmembrane region" description="Helical" evidence="8">
    <location>
        <begin position="300"/>
        <end position="321"/>
    </location>
</feature>
<evidence type="ECO:0008006" key="13">
    <source>
        <dbReference type="Google" id="ProtNLM"/>
    </source>
</evidence>
<evidence type="ECO:0000256" key="6">
    <source>
        <dbReference type="ARBA" id="ARBA00022989"/>
    </source>
</evidence>
<evidence type="ECO:0000259" key="10">
    <source>
        <dbReference type="PROSITE" id="PS50939"/>
    </source>
</evidence>
<dbReference type="SMART" id="SM00664">
    <property type="entry name" value="DoH"/>
    <property type="match status" value="1"/>
</dbReference>
<dbReference type="CDD" id="cd09628">
    <property type="entry name" value="DOMON_SDR_2_like"/>
    <property type="match status" value="1"/>
</dbReference>
<dbReference type="PROSITE" id="PS50939">
    <property type="entry name" value="CYTOCHROME_B561"/>
    <property type="match status" value="1"/>
</dbReference>
<evidence type="ECO:0000313" key="11">
    <source>
        <dbReference type="EMBL" id="KAK7508097.1"/>
    </source>
</evidence>
<reference evidence="11 12" key="1">
    <citation type="journal article" date="2023" name="Sci. Data">
        <title>Genome assembly of the Korean intertidal mud-creeper Batillaria attramentaria.</title>
        <authorList>
            <person name="Patra A.K."/>
            <person name="Ho P.T."/>
            <person name="Jun S."/>
            <person name="Lee S.J."/>
            <person name="Kim Y."/>
            <person name="Won Y.J."/>
        </authorList>
    </citation>
    <scope>NUCLEOTIDE SEQUENCE [LARGE SCALE GENOMIC DNA]</scope>
    <source>
        <strain evidence="11">Wonlab-2016</strain>
    </source>
</reference>
<feature type="transmembrane region" description="Helical" evidence="8">
    <location>
        <begin position="222"/>
        <end position="244"/>
    </location>
</feature>
<evidence type="ECO:0000256" key="8">
    <source>
        <dbReference type="SAM" id="Phobius"/>
    </source>
</evidence>
<dbReference type="InterPro" id="IPR005018">
    <property type="entry name" value="DOMON_domain"/>
</dbReference>
<dbReference type="PANTHER" id="PTHR23130:SF171">
    <property type="entry name" value="OS01G0895300 PROTEIN"/>
    <property type="match status" value="1"/>
</dbReference>
<keyword evidence="6 8" id="KW-1133">Transmembrane helix</keyword>
<evidence type="ECO:0000259" key="9">
    <source>
        <dbReference type="PROSITE" id="PS50836"/>
    </source>
</evidence>
<evidence type="ECO:0000313" key="12">
    <source>
        <dbReference type="Proteomes" id="UP001519460"/>
    </source>
</evidence>
<comment type="subcellular location">
    <subcellularLocation>
        <location evidence="1">Membrane</location>
    </subcellularLocation>
</comment>
<evidence type="ECO:0000256" key="2">
    <source>
        <dbReference type="ARBA" id="ARBA00022448"/>
    </source>
</evidence>
<keyword evidence="5" id="KW-0249">Electron transport</keyword>
<proteinExistence type="predicted"/>